<proteinExistence type="predicted"/>
<reference evidence="1" key="2">
    <citation type="journal article" date="2015" name="Data Brief">
        <title>Shoot transcriptome of the giant reed, Arundo donax.</title>
        <authorList>
            <person name="Barrero R.A."/>
            <person name="Guerrero F.D."/>
            <person name="Moolhuijzen P."/>
            <person name="Goolsby J.A."/>
            <person name="Tidwell J."/>
            <person name="Bellgard S.E."/>
            <person name="Bellgard M.I."/>
        </authorList>
    </citation>
    <scope>NUCLEOTIDE SEQUENCE</scope>
    <source>
        <tissue evidence="1">Shoot tissue taken approximately 20 cm above the soil surface</tissue>
    </source>
</reference>
<name>A0A0A9F548_ARUDO</name>
<reference evidence="1" key="1">
    <citation type="submission" date="2014-09" db="EMBL/GenBank/DDBJ databases">
        <authorList>
            <person name="Magalhaes I.L.F."/>
            <person name="Oliveira U."/>
            <person name="Santos F.R."/>
            <person name="Vidigal T.H.D.A."/>
            <person name="Brescovit A.D."/>
            <person name="Santos A.J."/>
        </authorList>
    </citation>
    <scope>NUCLEOTIDE SEQUENCE</scope>
    <source>
        <tissue evidence="1">Shoot tissue taken approximately 20 cm above the soil surface</tissue>
    </source>
</reference>
<dbReference type="EMBL" id="GBRH01189801">
    <property type="protein sequence ID" value="JAE08095.1"/>
    <property type="molecule type" value="Transcribed_RNA"/>
</dbReference>
<protein>
    <submittedName>
        <fullName evidence="1">Uncharacterized protein</fullName>
    </submittedName>
</protein>
<sequence length="69" mass="8214">MKDMRLQPILGIPMGELLVTYAWTMRYLEFLWEFFICIPIQVCKLRKSACQKESNQVQRISVYSDVLIK</sequence>
<organism evidence="1">
    <name type="scientific">Arundo donax</name>
    <name type="common">Giant reed</name>
    <name type="synonym">Donax arundinaceus</name>
    <dbReference type="NCBI Taxonomy" id="35708"/>
    <lineage>
        <taxon>Eukaryota</taxon>
        <taxon>Viridiplantae</taxon>
        <taxon>Streptophyta</taxon>
        <taxon>Embryophyta</taxon>
        <taxon>Tracheophyta</taxon>
        <taxon>Spermatophyta</taxon>
        <taxon>Magnoliopsida</taxon>
        <taxon>Liliopsida</taxon>
        <taxon>Poales</taxon>
        <taxon>Poaceae</taxon>
        <taxon>PACMAD clade</taxon>
        <taxon>Arundinoideae</taxon>
        <taxon>Arundineae</taxon>
        <taxon>Arundo</taxon>
    </lineage>
</organism>
<evidence type="ECO:0000313" key="1">
    <source>
        <dbReference type="EMBL" id="JAE08095.1"/>
    </source>
</evidence>
<dbReference type="AlphaFoldDB" id="A0A0A9F548"/>
<accession>A0A0A9F548</accession>